<evidence type="ECO:0008006" key="7">
    <source>
        <dbReference type="Google" id="ProtNLM"/>
    </source>
</evidence>
<evidence type="ECO:0000313" key="6">
    <source>
        <dbReference type="Proteomes" id="UP000001294"/>
    </source>
</evidence>
<dbReference type="PANTHER" id="PTHR31001">
    <property type="entry name" value="UNCHARACTERIZED TRANSCRIPTIONAL REGULATORY PROTEIN"/>
    <property type="match status" value="1"/>
</dbReference>
<dbReference type="Proteomes" id="UP000001294">
    <property type="component" value="Unassembled WGS sequence"/>
</dbReference>
<dbReference type="VEuPathDB" id="FungiDB:PMAA_014060"/>
<evidence type="ECO:0000256" key="4">
    <source>
        <dbReference type="ARBA" id="ARBA00023242"/>
    </source>
</evidence>
<dbReference type="GO" id="GO:0005634">
    <property type="term" value="C:nucleus"/>
    <property type="evidence" value="ECO:0007669"/>
    <property type="project" value="UniProtKB-SubCell"/>
</dbReference>
<dbReference type="AlphaFoldDB" id="B6QVT1"/>
<dbReference type="HOGENOM" id="CLU_013296_2_0_1"/>
<name>B6QVT1_TALMQ</name>
<gene>
    <name evidence="5" type="ORF">PMAA_014060</name>
</gene>
<organism evidence="5 6">
    <name type="scientific">Talaromyces marneffei (strain ATCC 18224 / CBS 334.59 / QM 7333)</name>
    <name type="common">Penicillium marneffei</name>
    <dbReference type="NCBI Taxonomy" id="441960"/>
    <lineage>
        <taxon>Eukaryota</taxon>
        <taxon>Fungi</taxon>
        <taxon>Dikarya</taxon>
        <taxon>Ascomycota</taxon>
        <taxon>Pezizomycotina</taxon>
        <taxon>Eurotiomycetes</taxon>
        <taxon>Eurotiomycetidae</taxon>
        <taxon>Eurotiales</taxon>
        <taxon>Trichocomaceae</taxon>
        <taxon>Talaromyces</taxon>
        <taxon>Talaromyces sect. Talaromyces</taxon>
    </lineage>
</organism>
<dbReference type="STRING" id="441960.B6QVT1"/>
<dbReference type="EMBL" id="DS995906">
    <property type="protein sequence ID" value="EEA19144.1"/>
    <property type="molecule type" value="Genomic_DNA"/>
</dbReference>
<protein>
    <recommendedName>
        <fullName evidence="7">Transcription factor domain-containing protein</fullName>
    </recommendedName>
</protein>
<keyword evidence="4" id="KW-0539">Nucleus</keyword>
<evidence type="ECO:0000256" key="3">
    <source>
        <dbReference type="ARBA" id="ARBA00023163"/>
    </source>
</evidence>
<evidence type="ECO:0000256" key="2">
    <source>
        <dbReference type="ARBA" id="ARBA00023015"/>
    </source>
</evidence>
<dbReference type="OrthoDB" id="4222308at2759"/>
<keyword evidence="3" id="KW-0804">Transcription</keyword>
<sequence>MQPQSADGASRDPTKVRRNLTYDQCYYHPAPLTRVHGQDVRTRSVRRQARIARREAALPSSRTAVSTPASSGFLGSTSYLSVFRETPRLSKAPDRSLCDEFEQWRTKLEYAAARVVRLASAIPFYLEQIRWYYDKGRFTVIPAPIVLDSLSQTVAHMESHPWNVTGNWASIYSDLMAATKSPLEISPNTSARQFNSLFTGPHLRFEFIGFIFAMAGLSVQGRFPGRQSLELGNGEKMDTDAFTTEMVLACHHCIEVCKQNSHVNDLTIWMRYMHILLATEVLGEPSERVYSLFGDLTSDIYAMGLHHQPSDHVPFFLAETRKRMLAVSHRTDKNLSTAMGRPPRLPHRYCDEALPLDLPDESLFEEKDSLERFLQRLDDGGWNRDGKFYPATLMRMRHILSNLREQVLELSLGRSTHPNYTKDILATYKFSQTIFNRIPSRYMYTSSCWKEMDAIECLARMIVRLEHLFSVLQLQRIRCQENSEATSDLLDTCLEVLSIVVDLTGQYNIHEIKKQFAWIYLLYGIPASGVLATELYRCTLSNQPLPLSKPRSEVIRTLSFLVSWVRNTVTEAQPSVMVGACLELNNVIFKLLDDALNYRPPLGSGQEDARLRSVDTGQSFEISIQGTRGDLPSDVFNIGLASGESLSWLDDLDFMQTSSGLSLM</sequence>
<reference evidence="6" key="1">
    <citation type="journal article" date="2015" name="Genome Announc.">
        <title>Genome sequence of the AIDS-associated pathogen Penicillium marneffei (ATCC18224) and its near taxonomic relative Talaromyces stipitatus (ATCC10500).</title>
        <authorList>
            <person name="Nierman W.C."/>
            <person name="Fedorova-Abrams N.D."/>
            <person name="Andrianopoulos A."/>
        </authorList>
    </citation>
    <scope>NUCLEOTIDE SEQUENCE [LARGE SCALE GENOMIC DNA]</scope>
    <source>
        <strain evidence="6">ATCC 18224 / CBS 334.59 / QM 7333</strain>
    </source>
</reference>
<dbReference type="CDD" id="cd12148">
    <property type="entry name" value="fungal_TF_MHR"/>
    <property type="match status" value="1"/>
</dbReference>
<keyword evidence="2" id="KW-0805">Transcription regulation</keyword>
<keyword evidence="6" id="KW-1185">Reference proteome</keyword>
<evidence type="ECO:0000256" key="1">
    <source>
        <dbReference type="ARBA" id="ARBA00004123"/>
    </source>
</evidence>
<dbReference type="PANTHER" id="PTHR31001:SF40">
    <property type="entry name" value="ZN(II)2CYS6 TRANSCRIPTION FACTOR (EUROFUNG)"/>
    <property type="match status" value="1"/>
</dbReference>
<dbReference type="PhylomeDB" id="B6QVT1"/>
<evidence type="ECO:0000313" key="5">
    <source>
        <dbReference type="EMBL" id="EEA19144.1"/>
    </source>
</evidence>
<dbReference type="InterPro" id="IPR050613">
    <property type="entry name" value="Sec_Metabolite_Reg"/>
</dbReference>
<proteinExistence type="predicted"/>
<comment type="subcellular location">
    <subcellularLocation>
        <location evidence="1">Nucleus</location>
    </subcellularLocation>
</comment>
<accession>B6QVT1</accession>